<protein>
    <submittedName>
        <fullName evidence="1">Uncharacterized protein</fullName>
    </submittedName>
</protein>
<gene>
    <name evidence="1" type="ORF">IE37_01391</name>
</gene>
<comment type="caution">
    <text evidence="1">The sequence shown here is derived from an EMBL/GenBank/DDBJ whole genome shotgun (WGS) entry which is preliminary data.</text>
</comment>
<reference evidence="1 2" key="1">
    <citation type="submission" date="2018-05" db="EMBL/GenBank/DDBJ databases">
        <title>The Hungate 1000. A catalogue of reference genomes from the rumen microbiome.</title>
        <authorList>
            <person name="Kelly W."/>
        </authorList>
    </citation>
    <scope>NUCLEOTIDE SEQUENCE [LARGE SCALE GENOMIC DNA]</scope>
    <source>
        <strain evidence="1 2">SAb67</strain>
    </source>
</reference>
<sequence length="51" mass="5564">MKKILKLIPLLAVMLVSLAVPMRGHALDFVGFAGDSDWAVRNIKGISQKTL</sequence>
<dbReference type="RefSeq" id="WP_164169923.1">
    <property type="nucleotide sequence ID" value="NZ_CACVSX010000052.1"/>
</dbReference>
<dbReference type="Proteomes" id="UP000245720">
    <property type="component" value="Unassembled WGS sequence"/>
</dbReference>
<dbReference type="EMBL" id="QGDI01000004">
    <property type="protein sequence ID" value="PWJ13583.1"/>
    <property type="molecule type" value="Genomic_DNA"/>
</dbReference>
<evidence type="ECO:0000313" key="2">
    <source>
        <dbReference type="Proteomes" id="UP000245720"/>
    </source>
</evidence>
<name>A0A315Y2A4_RUMFL</name>
<accession>A0A315Y2A4</accession>
<organism evidence="1 2">
    <name type="scientific">Ruminococcus flavefaciens</name>
    <dbReference type="NCBI Taxonomy" id="1265"/>
    <lineage>
        <taxon>Bacteria</taxon>
        <taxon>Bacillati</taxon>
        <taxon>Bacillota</taxon>
        <taxon>Clostridia</taxon>
        <taxon>Eubacteriales</taxon>
        <taxon>Oscillospiraceae</taxon>
        <taxon>Ruminococcus</taxon>
    </lineage>
</organism>
<proteinExistence type="predicted"/>
<dbReference type="AlphaFoldDB" id="A0A315Y2A4"/>
<evidence type="ECO:0000313" key="1">
    <source>
        <dbReference type="EMBL" id="PWJ13583.1"/>
    </source>
</evidence>